<dbReference type="AlphaFoldDB" id="A0AAJ1BEB7"/>
<proteinExistence type="predicted"/>
<name>A0AAJ1BEB7_9ACTO</name>
<evidence type="ECO:0000259" key="1">
    <source>
        <dbReference type="Pfam" id="PF12697"/>
    </source>
</evidence>
<dbReference type="GO" id="GO:0016787">
    <property type="term" value="F:hydrolase activity"/>
    <property type="evidence" value="ECO:0007669"/>
    <property type="project" value="UniProtKB-KW"/>
</dbReference>
<keyword evidence="2" id="KW-0378">Hydrolase</keyword>
<dbReference type="Gene3D" id="3.40.50.1820">
    <property type="entry name" value="alpha/beta hydrolase"/>
    <property type="match status" value="2"/>
</dbReference>
<gene>
    <name evidence="2" type="ORF">L0M99_07650</name>
</gene>
<dbReference type="SUPFAM" id="SSF53474">
    <property type="entry name" value="alpha/beta-Hydrolases"/>
    <property type="match status" value="1"/>
</dbReference>
<dbReference type="Pfam" id="PF12697">
    <property type="entry name" value="Abhydrolase_6"/>
    <property type="match status" value="1"/>
</dbReference>
<sequence>MSDAQKVVFLHGLGETRDVWNPVIKQLPQTECISLDVLRTKPPLACWSLEDVCTQIADSLTEPVHLVGLSLGAVIALNIALTHPDKVSSLFVSAPQAKPPKLLMNLQKTLMRVLPTKWVCPPQLSKPELVGVLDSLKDLDLTSQLPALAMPVTVVCGSKDKANLPAARKIAGLIPTAHLEVIQGAGHQWHAAHPQLFACYLTKHLDR</sequence>
<organism evidence="2 3">
    <name type="scientific">Varibaculum cambriense</name>
    <dbReference type="NCBI Taxonomy" id="184870"/>
    <lineage>
        <taxon>Bacteria</taxon>
        <taxon>Bacillati</taxon>
        <taxon>Actinomycetota</taxon>
        <taxon>Actinomycetes</taxon>
        <taxon>Actinomycetales</taxon>
        <taxon>Actinomycetaceae</taxon>
        <taxon>Varibaculum</taxon>
    </lineage>
</organism>
<feature type="domain" description="AB hydrolase-1" evidence="1">
    <location>
        <begin position="7"/>
        <end position="198"/>
    </location>
</feature>
<dbReference type="InterPro" id="IPR000073">
    <property type="entry name" value="AB_hydrolase_1"/>
</dbReference>
<evidence type="ECO:0000313" key="3">
    <source>
        <dbReference type="Proteomes" id="UP001200537"/>
    </source>
</evidence>
<dbReference type="InterPro" id="IPR050266">
    <property type="entry name" value="AB_hydrolase_sf"/>
</dbReference>
<dbReference type="PANTHER" id="PTHR43798">
    <property type="entry name" value="MONOACYLGLYCEROL LIPASE"/>
    <property type="match status" value="1"/>
</dbReference>
<dbReference type="EMBL" id="JAKNHJ010000015">
    <property type="protein sequence ID" value="MCG4618362.1"/>
    <property type="molecule type" value="Genomic_DNA"/>
</dbReference>
<protein>
    <submittedName>
        <fullName evidence="2">Alpha/beta hydrolase</fullName>
    </submittedName>
</protein>
<dbReference type="Proteomes" id="UP001200537">
    <property type="component" value="Unassembled WGS sequence"/>
</dbReference>
<dbReference type="InterPro" id="IPR029058">
    <property type="entry name" value="AB_hydrolase_fold"/>
</dbReference>
<accession>A0AAJ1BEB7</accession>
<dbReference type="RefSeq" id="WP_238128277.1">
    <property type="nucleotide sequence ID" value="NZ_JAGZVZ010000012.1"/>
</dbReference>
<evidence type="ECO:0000313" key="2">
    <source>
        <dbReference type="EMBL" id="MCG4618362.1"/>
    </source>
</evidence>
<comment type="caution">
    <text evidence="2">The sequence shown here is derived from an EMBL/GenBank/DDBJ whole genome shotgun (WGS) entry which is preliminary data.</text>
</comment>
<reference evidence="2" key="1">
    <citation type="submission" date="2022-01" db="EMBL/GenBank/DDBJ databases">
        <title>Collection of gut derived symbiotic bacterial strains cultured from healthy donors.</title>
        <authorList>
            <person name="Lin H."/>
            <person name="Kohout C."/>
            <person name="Waligurski E."/>
            <person name="Pamer E.G."/>
        </authorList>
    </citation>
    <scope>NUCLEOTIDE SEQUENCE</scope>
    <source>
        <strain evidence="2">DFI.7.46</strain>
    </source>
</reference>